<organism evidence="2 3">
    <name type="scientific">Halosimplex pelagicum</name>
    <dbReference type="NCBI Taxonomy" id="869886"/>
    <lineage>
        <taxon>Archaea</taxon>
        <taxon>Methanobacteriati</taxon>
        <taxon>Methanobacteriota</taxon>
        <taxon>Stenosarchaea group</taxon>
        <taxon>Halobacteria</taxon>
        <taxon>Halobacteriales</taxon>
        <taxon>Haloarculaceae</taxon>
        <taxon>Halosimplex</taxon>
    </lineage>
</organism>
<evidence type="ECO:0000313" key="3">
    <source>
        <dbReference type="Proteomes" id="UP000509346"/>
    </source>
</evidence>
<feature type="transmembrane region" description="Helical" evidence="1">
    <location>
        <begin position="20"/>
        <end position="44"/>
    </location>
</feature>
<evidence type="ECO:0000256" key="1">
    <source>
        <dbReference type="SAM" id="Phobius"/>
    </source>
</evidence>
<dbReference type="AlphaFoldDB" id="A0A7D5T8G5"/>
<accession>A0A7D5T8G5</accession>
<keyword evidence="1" id="KW-0472">Membrane</keyword>
<dbReference type="KEGG" id="hpel:HZS54_02875"/>
<dbReference type="Pfam" id="PF24285">
    <property type="entry name" value="DUF7473"/>
    <property type="match status" value="1"/>
</dbReference>
<gene>
    <name evidence="2" type="ORF">HZS54_02875</name>
</gene>
<reference evidence="2 3" key="1">
    <citation type="submission" date="2020-07" db="EMBL/GenBank/DDBJ databases">
        <title>Halosimplex litoreum sp. nov. and Halosimplex rubrum sp. nov., isolated from different salt environments.</title>
        <authorList>
            <person name="Cui H."/>
        </authorList>
    </citation>
    <scope>NUCLEOTIDE SEQUENCE [LARGE SCALE GENOMIC DNA]</scope>
    <source>
        <strain evidence="2 3">R2</strain>
    </source>
</reference>
<keyword evidence="1" id="KW-1133">Transmembrane helix</keyword>
<feature type="transmembrane region" description="Helical" evidence="1">
    <location>
        <begin position="80"/>
        <end position="101"/>
    </location>
</feature>
<dbReference type="EMBL" id="CP058909">
    <property type="protein sequence ID" value="QLH84888.1"/>
    <property type="molecule type" value="Genomic_DNA"/>
</dbReference>
<dbReference type="InterPro" id="IPR055896">
    <property type="entry name" value="DUF7473"/>
</dbReference>
<keyword evidence="1" id="KW-0812">Transmembrane</keyword>
<dbReference type="Proteomes" id="UP000509346">
    <property type="component" value="Chromosome"/>
</dbReference>
<dbReference type="OrthoDB" id="326734at2157"/>
<name>A0A7D5T8G5_9EURY</name>
<evidence type="ECO:0000313" key="2">
    <source>
        <dbReference type="EMBL" id="QLH84888.1"/>
    </source>
</evidence>
<proteinExistence type="predicted"/>
<sequence>MLSVETPAALAPLQTDATGGGIFALVVTFLLTALFYAVTLHLAATFFIGDVPSQRAAYVGPVPAVVSLLLGRYGVDSIGFVSPGLGIIIVLLVTLLADAIAISVSYRISWRPAAVLTALHLAFAAVLGFALNNIFGFF</sequence>
<feature type="transmembrane region" description="Helical" evidence="1">
    <location>
        <begin position="113"/>
        <end position="135"/>
    </location>
</feature>
<keyword evidence="3" id="KW-1185">Reference proteome</keyword>
<feature type="transmembrane region" description="Helical" evidence="1">
    <location>
        <begin position="56"/>
        <end position="74"/>
    </location>
</feature>
<protein>
    <submittedName>
        <fullName evidence="2">Uncharacterized protein</fullName>
    </submittedName>
</protein>